<proteinExistence type="inferred from homology"/>
<feature type="region of interest" description="Disordered" evidence="2">
    <location>
        <begin position="384"/>
        <end position="409"/>
    </location>
</feature>
<dbReference type="GO" id="GO:0000423">
    <property type="term" value="P:mitophagy"/>
    <property type="evidence" value="ECO:0007669"/>
    <property type="project" value="TreeGrafter"/>
</dbReference>
<feature type="compositionally biased region" description="Polar residues" evidence="2">
    <location>
        <begin position="387"/>
        <end position="402"/>
    </location>
</feature>
<dbReference type="OrthoDB" id="20368at2759"/>
<dbReference type="GO" id="GO:0034272">
    <property type="term" value="C:phosphatidylinositol 3-kinase complex, class III, type II"/>
    <property type="evidence" value="ECO:0007669"/>
    <property type="project" value="TreeGrafter"/>
</dbReference>
<sequence length="538" mass="60021">MYCQKCRQPIEVDSTIDDLNPASFDLLVGKCYTCPAHSCLCQLMFSASTGQSQKPTTSLSHPSYPQERKNLYDRVSAHLSSPVYKRTIPAPQDESVAAGHGLNHGNPDMSFIEITQSQAVLPDKDVVKAQTESPDQEEDHGKEKGKKKKKRRGDRLATARDLFAILSSHSDVDQPICAECTSILLASFNARLASSSRERDAYASFLKSVQQTLSSQGNDQKGQQARSNAQRAGETAFDHLKRTEDESQKVEGEIGKLEEESQQAELEEQAYWKSRNAVNDKLHGITVQLLSQQEKYTHDRHQLESLQRTNVYNDTFCIGHDGYFGVINGLRLGRLPNQNVDWGEINAAWGQTLLLLATVAEKLKYTFQGYRLRPQGSTSRIEKLEYPQQSPSAIRQNTSNQDRGLHSAAAHPEPKITVLDLFSSGDMPIGRLFNSRRFDNGMVAFLDCLGQLGKYVERTSSIDLNTKPTPTRSASSRNIQAKRALPYTIEDDKIGNVSIKLGIGFNQDENFTKACKYALTCCKYLLAYVSNLEAQKVV</sequence>
<feature type="region of interest" description="Disordered" evidence="2">
    <location>
        <begin position="128"/>
        <end position="154"/>
    </location>
</feature>
<feature type="compositionally biased region" description="Polar residues" evidence="2">
    <location>
        <begin position="213"/>
        <end position="230"/>
    </location>
</feature>
<dbReference type="GO" id="GO:0006995">
    <property type="term" value="P:cellular response to nitrogen starvation"/>
    <property type="evidence" value="ECO:0007669"/>
    <property type="project" value="TreeGrafter"/>
</dbReference>
<dbReference type="FunFam" id="1.10.418.40:FF:000005">
    <property type="entry name" value="Autophagy protein Apg6, putative"/>
    <property type="match status" value="1"/>
</dbReference>
<dbReference type="HOGENOM" id="CLU_024219_3_1_1"/>
<dbReference type="GO" id="GO:0030674">
    <property type="term" value="F:protein-macromolecule adaptor activity"/>
    <property type="evidence" value="ECO:0007669"/>
    <property type="project" value="TreeGrafter"/>
</dbReference>
<feature type="domain" description="Atg6/beclin coiled-coil" evidence="4">
    <location>
        <begin position="175"/>
        <end position="303"/>
    </location>
</feature>
<dbReference type="Gene3D" id="1.10.418.40">
    <property type="entry name" value="Autophagy protein 6/Beclin 1"/>
    <property type="match status" value="1"/>
</dbReference>
<protein>
    <submittedName>
        <fullName evidence="5">Uncharacterized protein</fullName>
    </submittedName>
</protein>
<dbReference type="Pfam" id="PF04111">
    <property type="entry name" value="APG6"/>
    <property type="match status" value="1"/>
</dbReference>
<reference evidence="5 6" key="1">
    <citation type="submission" date="2015-01" db="EMBL/GenBank/DDBJ databases">
        <title>The Genome Sequence of Exophiala sideris CBS121828.</title>
        <authorList>
            <consortium name="The Broad Institute Genomics Platform"/>
            <person name="Cuomo C."/>
            <person name="de Hoog S."/>
            <person name="Gorbushina A."/>
            <person name="Stielow B."/>
            <person name="Teixiera M."/>
            <person name="Abouelleil A."/>
            <person name="Chapman S.B."/>
            <person name="Priest M."/>
            <person name="Young S.K."/>
            <person name="Wortman J."/>
            <person name="Nusbaum C."/>
            <person name="Birren B."/>
        </authorList>
    </citation>
    <scope>NUCLEOTIDE SEQUENCE [LARGE SCALE GENOMIC DNA]</scope>
    <source>
        <strain evidence="5 6">CBS 121828</strain>
    </source>
</reference>
<dbReference type="InterPro" id="IPR041691">
    <property type="entry name" value="Atg6/beclin_CC"/>
</dbReference>
<evidence type="ECO:0000259" key="4">
    <source>
        <dbReference type="Pfam" id="PF17675"/>
    </source>
</evidence>
<evidence type="ECO:0000313" key="6">
    <source>
        <dbReference type="Proteomes" id="UP000053599"/>
    </source>
</evidence>
<organism evidence="5 6">
    <name type="scientific">Exophiala sideris</name>
    <dbReference type="NCBI Taxonomy" id="1016849"/>
    <lineage>
        <taxon>Eukaryota</taxon>
        <taxon>Fungi</taxon>
        <taxon>Dikarya</taxon>
        <taxon>Ascomycota</taxon>
        <taxon>Pezizomycotina</taxon>
        <taxon>Eurotiomycetes</taxon>
        <taxon>Chaetothyriomycetidae</taxon>
        <taxon>Chaetothyriales</taxon>
        <taxon>Herpotrichiellaceae</taxon>
        <taxon>Exophiala</taxon>
    </lineage>
</organism>
<dbReference type="EMBL" id="KN846951">
    <property type="protein sequence ID" value="KIV85850.1"/>
    <property type="molecule type" value="Genomic_DNA"/>
</dbReference>
<dbReference type="GO" id="GO:0043548">
    <property type="term" value="F:phosphatidylinositol 3-kinase binding"/>
    <property type="evidence" value="ECO:0007669"/>
    <property type="project" value="TreeGrafter"/>
</dbReference>
<dbReference type="Pfam" id="PF17675">
    <property type="entry name" value="APG6_N"/>
    <property type="match status" value="1"/>
</dbReference>
<comment type="similarity">
    <text evidence="1">Belongs to the beclin family.</text>
</comment>
<dbReference type="AlphaFoldDB" id="A0A0D1WAJ6"/>
<dbReference type="PANTHER" id="PTHR12768:SF4">
    <property type="entry name" value="BECLIN-1"/>
    <property type="match status" value="1"/>
</dbReference>
<dbReference type="STRING" id="1016849.A0A0D1WAJ6"/>
<gene>
    <name evidence="5" type="ORF">PV11_01504</name>
</gene>
<dbReference type="GO" id="GO:0045324">
    <property type="term" value="P:late endosome to vacuole transport"/>
    <property type="evidence" value="ECO:0007669"/>
    <property type="project" value="TreeGrafter"/>
</dbReference>
<dbReference type="InterPro" id="IPR040455">
    <property type="entry name" value="Atg6_BARA"/>
</dbReference>
<feature type="region of interest" description="Disordered" evidence="2">
    <location>
        <begin position="213"/>
        <end position="260"/>
    </location>
</feature>
<evidence type="ECO:0000256" key="2">
    <source>
        <dbReference type="SAM" id="MobiDB-lite"/>
    </source>
</evidence>
<dbReference type="GO" id="GO:0000045">
    <property type="term" value="P:autophagosome assembly"/>
    <property type="evidence" value="ECO:0007669"/>
    <property type="project" value="TreeGrafter"/>
</dbReference>
<dbReference type="GO" id="GO:0000407">
    <property type="term" value="C:phagophore assembly site"/>
    <property type="evidence" value="ECO:0007669"/>
    <property type="project" value="TreeGrafter"/>
</dbReference>
<dbReference type="InterPro" id="IPR007243">
    <property type="entry name" value="Atg6/Beclin"/>
</dbReference>
<dbReference type="GO" id="GO:0034271">
    <property type="term" value="C:phosphatidylinositol 3-kinase complex, class III, type I"/>
    <property type="evidence" value="ECO:0007669"/>
    <property type="project" value="TreeGrafter"/>
</dbReference>
<evidence type="ECO:0000256" key="1">
    <source>
        <dbReference type="ARBA" id="ARBA00005965"/>
    </source>
</evidence>
<dbReference type="PANTHER" id="PTHR12768">
    <property type="entry name" value="BECLIN 1"/>
    <property type="match status" value="1"/>
</dbReference>
<feature type="compositionally biased region" description="Basic and acidic residues" evidence="2">
    <location>
        <begin position="236"/>
        <end position="259"/>
    </location>
</feature>
<evidence type="ECO:0000313" key="5">
    <source>
        <dbReference type="EMBL" id="KIV85850.1"/>
    </source>
</evidence>
<dbReference type="Proteomes" id="UP000053599">
    <property type="component" value="Unassembled WGS sequence"/>
</dbReference>
<feature type="domain" description="Atg6 BARA" evidence="3">
    <location>
        <begin position="306"/>
        <end position="531"/>
    </location>
</feature>
<name>A0A0D1WAJ6_9EURO</name>
<evidence type="ECO:0000259" key="3">
    <source>
        <dbReference type="Pfam" id="PF04111"/>
    </source>
</evidence>
<feature type="compositionally biased region" description="Basic residues" evidence="2">
    <location>
        <begin position="143"/>
        <end position="153"/>
    </location>
</feature>
<accession>A0A0D1WAJ6</accession>
<dbReference type="Gene3D" id="6.10.250.3110">
    <property type="match status" value="1"/>
</dbReference>
<dbReference type="InterPro" id="IPR038274">
    <property type="entry name" value="Atg6/Beclin_C_sf"/>
</dbReference>